<dbReference type="PANTHER" id="PTHR43752:SF2">
    <property type="entry name" value="BNR_ASP-BOX REPEAT FAMILY PROTEIN"/>
    <property type="match status" value="1"/>
</dbReference>
<dbReference type="PANTHER" id="PTHR43752">
    <property type="entry name" value="BNR/ASP-BOX REPEAT FAMILY PROTEIN"/>
    <property type="match status" value="1"/>
</dbReference>
<dbReference type="EMBL" id="JBHUOZ010000001">
    <property type="protein sequence ID" value="MFD2918302.1"/>
    <property type="molecule type" value="Genomic_DNA"/>
</dbReference>
<feature type="domain" description="Sialidase" evidence="2">
    <location>
        <begin position="54"/>
        <end position="330"/>
    </location>
</feature>
<sequence>MKRIVSLVLLGIICHTAWAQTKWKDGILVDEFIYTKAAFPSAHAATIVETPKGLMAAWFGGAREGAPDVEIYMSRLEGDGKWTAPVSIANGIINDTLRYPCYNPVLYQVPGGELILFYKVGPKVAAWVGWMKRSFDNGHTWTKPELLPDGGLGPVKNRPEMIGDELFCPSSTEVDGWKLHFEITKDKGKTWRKIGPLNDGKEISAIQPSILRHGKNKLQVLCRTRQQHIGQAWSYDGGQTWTGVTLLKALPNNNSGTDAVTLKDGRHLLVYNHVLPDTTWVKGKGPRTPLNVALSKDGKTWHASLVLEDSPISQYSYPSVIQSSDGMVHIVYTWRRERIKYVKIDPSKLKMKKIKNQQWPGGQAKLKEFVMEE</sequence>
<feature type="chain" id="PRO_5046952383" evidence="1">
    <location>
        <begin position="20"/>
        <end position="373"/>
    </location>
</feature>
<dbReference type="SUPFAM" id="SSF50939">
    <property type="entry name" value="Sialidases"/>
    <property type="match status" value="1"/>
</dbReference>
<dbReference type="Proteomes" id="UP001597511">
    <property type="component" value="Unassembled WGS sequence"/>
</dbReference>
<keyword evidence="1" id="KW-0732">Signal</keyword>
<keyword evidence="4" id="KW-1185">Reference proteome</keyword>
<evidence type="ECO:0000256" key="1">
    <source>
        <dbReference type="SAM" id="SignalP"/>
    </source>
</evidence>
<evidence type="ECO:0000259" key="2">
    <source>
        <dbReference type="Pfam" id="PF13088"/>
    </source>
</evidence>
<protein>
    <submittedName>
        <fullName evidence="3">Exo-alpha-sialidase</fullName>
    </submittedName>
</protein>
<evidence type="ECO:0000313" key="3">
    <source>
        <dbReference type="EMBL" id="MFD2918302.1"/>
    </source>
</evidence>
<name>A0ABW6A2I5_9BACT</name>
<comment type="caution">
    <text evidence="3">The sequence shown here is derived from an EMBL/GenBank/DDBJ whole genome shotgun (WGS) entry which is preliminary data.</text>
</comment>
<dbReference type="Pfam" id="PF13088">
    <property type="entry name" value="BNR_2"/>
    <property type="match status" value="1"/>
</dbReference>
<gene>
    <name evidence="3" type="ORF">ACFS6H_01195</name>
</gene>
<reference evidence="4" key="1">
    <citation type="journal article" date="2019" name="Int. J. Syst. Evol. Microbiol.">
        <title>The Global Catalogue of Microorganisms (GCM) 10K type strain sequencing project: providing services to taxonomists for standard genome sequencing and annotation.</title>
        <authorList>
            <consortium name="The Broad Institute Genomics Platform"/>
            <consortium name="The Broad Institute Genome Sequencing Center for Infectious Disease"/>
            <person name="Wu L."/>
            <person name="Ma J."/>
        </authorList>
    </citation>
    <scope>NUCLEOTIDE SEQUENCE [LARGE SCALE GENOMIC DNA]</scope>
    <source>
        <strain evidence="4">KCTC 23299</strain>
    </source>
</reference>
<feature type="signal peptide" evidence="1">
    <location>
        <begin position="1"/>
        <end position="19"/>
    </location>
</feature>
<accession>A0ABW6A2I5</accession>
<evidence type="ECO:0000313" key="4">
    <source>
        <dbReference type="Proteomes" id="UP001597511"/>
    </source>
</evidence>
<dbReference type="InterPro" id="IPR036278">
    <property type="entry name" value="Sialidase_sf"/>
</dbReference>
<proteinExistence type="predicted"/>
<organism evidence="3 4">
    <name type="scientific">Terrimonas rubra</name>
    <dbReference type="NCBI Taxonomy" id="1035890"/>
    <lineage>
        <taxon>Bacteria</taxon>
        <taxon>Pseudomonadati</taxon>
        <taxon>Bacteroidota</taxon>
        <taxon>Chitinophagia</taxon>
        <taxon>Chitinophagales</taxon>
        <taxon>Chitinophagaceae</taxon>
        <taxon>Terrimonas</taxon>
    </lineage>
</organism>
<dbReference type="CDD" id="cd15482">
    <property type="entry name" value="Sialidase_non-viral"/>
    <property type="match status" value="1"/>
</dbReference>
<dbReference type="RefSeq" id="WP_386094189.1">
    <property type="nucleotide sequence ID" value="NZ_JBHUOZ010000001.1"/>
</dbReference>
<dbReference type="InterPro" id="IPR011040">
    <property type="entry name" value="Sialidase"/>
</dbReference>
<dbReference type="Gene3D" id="2.120.10.10">
    <property type="match status" value="2"/>
</dbReference>